<dbReference type="Proteomes" id="UP001382727">
    <property type="component" value="Chromosome"/>
</dbReference>
<keyword evidence="1" id="KW-0472">Membrane</keyword>
<evidence type="ECO:0000256" key="1">
    <source>
        <dbReference type="SAM" id="Phobius"/>
    </source>
</evidence>
<feature type="transmembrane region" description="Helical" evidence="1">
    <location>
        <begin position="68"/>
        <end position="96"/>
    </location>
</feature>
<gene>
    <name evidence="2" type="ORF">V1351_01460</name>
</gene>
<accession>A0ABZ2MIA6</accession>
<protein>
    <submittedName>
        <fullName evidence="2">DUF2254 domain-containing protein</fullName>
    </submittedName>
</protein>
<evidence type="ECO:0000313" key="3">
    <source>
        <dbReference type="Proteomes" id="UP001382727"/>
    </source>
</evidence>
<organism evidence="2 3">
    <name type="scientific">Janibacter alittae</name>
    <dbReference type="NCBI Taxonomy" id="3115209"/>
    <lineage>
        <taxon>Bacteria</taxon>
        <taxon>Bacillati</taxon>
        <taxon>Actinomycetota</taxon>
        <taxon>Actinomycetes</taxon>
        <taxon>Micrococcales</taxon>
        <taxon>Intrasporangiaceae</taxon>
        <taxon>Janibacter</taxon>
    </lineage>
</organism>
<feature type="transmembrane region" description="Helical" evidence="1">
    <location>
        <begin position="108"/>
        <end position="129"/>
    </location>
</feature>
<dbReference type="EMBL" id="CP144913">
    <property type="protein sequence ID" value="WXB76752.1"/>
    <property type="molecule type" value="Genomic_DNA"/>
</dbReference>
<feature type="transmembrane region" description="Helical" evidence="1">
    <location>
        <begin position="27"/>
        <end position="48"/>
    </location>
</feature>
<keyword evidence="3" id="KW-1185">Reference proteome</keyword>
<dbReference type="Pfam" id="PF10011">
    <property type="entry name" value="DUF2254"/>
    <property type="match status" value="1"/>
</dbReference>
<name>A0ABZ2MIA6_9MICO</name>
<evidence type="ECO:0000313" key="2">
    <source>
        <dbReference type="EMBL" id="WXB76752.1"/>
    </source>
</evidence>
<feature type="transmembrane region" description="Helical" evidence="1">
    <location>
        <begin position="149"/>
        <end position="169"/>
    </location>
</feature>
<sequence length="435" mass="47220">MSAPNSTSADTLALPRDTRWRRLWRPFWVLPVAICGLALLAGVAMPTIDDSLVGRVPYVFEGGPDGARTLLGTIAGAMISVTGLVFSVTIVVLQLASSQFTPRIIPQFLSSRITQVTLGFFMATFIYSLTVMRAVRGGNEEIDTFVPEVAITLAFVLVLVSVGCFLAFIHNITSSIQVSQIVSRLGESTVALIDQLYPAAATGAARDGDEHTSAMAAVPHHDWSPRPGAHRTDVTASNRHGVVTAIDYPRLVDAAGDVDAVIVIDVDLGQFIAEGHQFATVWAARELDPSCRRLIERSFHLGGERSMVQDVAFGFRQLVDIAERALSPGINDPTTASQIIDELHRSLRRLVGRPAPSPNIVSDEGHLRVVHRRATFQSLLDLAVDEIAHYGKDSLQIPRRLHVMLDDLRQCAQPSNVDAIDNASQRVRDMTGPGT</sequence>
<proteinExistence type="predicted"/>
<keyword evidence="1" id="KW-1133">Transmembrane helix</keyword>
<keyword evidence="1" id="KW-0812">Transmembrane</keyword>
<reference evidence="2 3" key="1">
    <citation type="submission" date="2024-02" db="EMBL/GenBank/DDBJ databases">
        <title>Janibacter sp. nov., isolated from gut of marine sandworm.</title>
        <authorList>
            <person name="Kim B."/>
            <person name="Jun M.O."/>
            <person name="Shin N.-R."/>
        </authorList>
    </citation>
    <scope>NUCLEOTIDE SEQUENCE [LARGE SCALE GENOMIC DNA]</scope>
    <source>
        <strain evidence="2 3">A1S7</strain>
    </source>
</reference>
<dbReference type="InterPro" id="IPR018723">
    <property type="entry name" value="DUF2254_membrane"/>
</dbReference>